<dbReference type="EMBL" id="WWEQ01000021">
    <property type="protein sequence ID" value="MYM19632.1"/>
    <property type="molecule type" value="Genomic_DNA"/>
</dbReference>
<protein>
    <submittedName>
        <fullName evidence="3">DNA-binding response regulator</fullName>
    </submittedName>
</protein>
<proteinExistence type="predicted"/>
<dbReference type="RefSeq" id="WP_160953064.1">
    <property type="nucleotide sequence ID" value="NZ_WWEQ01000021.1"/>
</dbReference>
<sequence>MIGAIVAVDVEFEAGLVAALTGLADVEVLARPADDVDLLAAAQAGQGSVAVLSRHFPGADAEVVRRLLGSGAKVLGFGADAEVFARWGVRHTVSPWAEPEALAAALRDCAADLEAPPKPAAPPAGGSGARRAPLIVVWGTGSAPGRSTVAAGLAHALAQSVECVLVDADTVAAAQAPMLGILDDAPHLAALCRAAAAGPLDAEQVGAHIVPLSQRLGVVTGLSRPERWPEIRPGVLAEVLGALAERAQCLVADVSDRIDPDDEFADPHYDRHGATRAVLDAADHVVIVAGAEPLGLQRLIALLAGERGQDLRERCTIVLNRVRAQAVGADPERRIAETLERFAGVVGATMLPDARPDVDAALLAARTVTEHAPHSALSRALRGLAAQLPVPGVAQPRRAAGGRRGRRGKMKP</sequence>
<feature type="compositionally biased region" description="Basic residues" evidence="1">
    <location>
        <begin position="400"/>
        <end position="412"/>
    </location>
</feature>
<name>A0A6N9H7T8_9MICO</name>
<feature type="region of interest" description="Disordered" evidence="1">
    <location>
        <begin position="392"/>
        <end position="412"/>
    </location>
</feature>
<organism evidence="3 4">
    <name type="scientific">Brevibacterium rongguiense</name>
    <dbReference type="NCBI Taxonomy" id="2695267"/>
    <lineage>
        <taxon>Bacteria</taxon>
        <taxon>Bacillati</taxon>
        <taxon>Actinomycetota</taxon>
        <taxon>Actinomycetes</taxon>
        <taxon>Micrococcales</taxon>
        <taxon>Brevibacteriaceae</taxon>
        <taxon>Brevibacterium</taxon>
    </lineage>
</organism>
<dbReference type="GO" id="GO:0003677">
    <property type="term" value="F:DNA binding"/>
    <property type="evidence" value="ECO:0007669"/>
    <property type="project" value="UniProtKB-KW"/>
</dbReference>
<comment type="caution">
    <text evidence="3">The sequence shown here is derived from an EMBL/GenBank/DDBJ whole genome shotgun (WGS) entry which is preliminary data.</text>
</comment>
<dbReference type="AlphaFoldDB" id="A0A6N9H7T8"/>
<dbReference type="InterPro" id="IPR027417">
    <property type="entry name" value="P-loop_NTPase"/>
</dbReference>
<reference evidence="3 4" key="1">
    <citation type="submission" date="2020-01" db="EMBL/GenBank/DDBJ databases">
        <authorList>
            <person name="Deng T."/>
        </authorList>
    </citation>
    <scope>NUCLEOTIDE SEQUENCE [LARGE SCALE GENOMIC DNA]</scope>
    <source>
        <strain evidence="3 4">5221</strain>
    </source>
</reference>
<dbReference type="InterPro" id="IPR002586">
    <property type="entry name" value="CobQ/CobB/MinD/ParA_Nub-bd_dom"/>
</dbReference>
<keyword evidence="4" id="KW-1185">Reference proteome</keyword>
<accession>A0A6N9H7T8</accession>
<evidence type="ECO:0000313" key="4">
    <source>
        <dbReference type="Proteomes" id="UP000469215"/>
    </source>
</evidence>
<dbReference type="Gene3D" id="3.40.50.300">
    <property type="entry name" value="P-loop containing nucleotide triphosphate hydrolases"/>
    <property type="match status" value="1"/>
</dbReference>
<keyword evidence="3" id="KW-0238">DNA-binding</keyword>
<evidence type="ECO:0000259" key="2">
    <source>
        <dbReference type="Pfam" id="PF01656"/>
    </source>
</evidence>
<gene>
    <name evidence="3" type="ORF">GSY69_06525</name>
</gene>
<evidence type="ECO:0000256" key="1">
    <source>
        <dbReference type="SAM" id="MobiDB-lite"/>
    </source>
</evidence>
<dbReference type="Pfam" id="PF01656">
    <property type="entry name" value="CbiA"/>
    <property type="match status" value="1"/>
</dbReference>
<dbReference type="SUPFAM" id="SSF52540">
    <property type="entry name" value="P-loop containing nucleoside triphosphate hydrolases"/>
    <property type="match status" value="1"/>
</dbReference>
<evidence type="ECO:0000313" key="3">
    <source>
        <dbReference type="EMBL" id="MYM19632.1"/>
    </source>
</evidence>
<dbReference type="Proteomes" id="UP000469215">
    <property type="component" value="Unassembled WGS sequence"/>
</dbReference>
<feature type="domain" description="CobQ/CobB/MinD/ParA nucleotide binding" evidence="2">
    <location>
        <begin position="135"/>
        <end position="340"/>
    </location>
</feature>